<protein>
    <submittedName>
        <fullName evidence="1">Uncharacterized protein</fullName>
    </submittedName>
</protein>
<accession>A0A2J6RIS8</accession>
<dbReference type="AlphaFoldDB" id="A0A2J6RIS8"/>
<keyword evidence="2" id="KW-1185">Reference proteome</keyword>
<proteinExistence type="predicted"/>
<dbReference type="EMBL" id="KZ613948">
    <property type="protein sequence ID" value="PMD38400.1"/>
    <property type="molecule type" value="Genomic_DNA"/>
</dbReference>
<gene>
    <name evidence="1" type="ORF">L207DRAFT_585301</name>
</gene>
<sequence>MSLRAIQPESNSYVSQIFVIRIWAIKYGGYTGSQFDELQRKITEGVVGKGGAMPHVLPIYRVYQETETDGSQLAQGRLFLLLGLNAYRARLGLKRGGFMESSLLRIIRVAKYVAGVGLRIHGRTRHTDSTIRVKIKEVSASCQVRLPPTAVVMEEKDVNDDEEEEEMLANITSIST</sequence>
<organism evidence="1 2">
    <name type="scientific">Hyaloscypha variabilis (strain UAMH 11265 / GT02V1 / F)</name>
    <name type="common">Meliniomyces variabilis</name>
    <dbReference type="NCBI Taxonomy" id="1149755"/>
    <lineage>
        <taxon>Eukaryota</taxon>
        <taxon>Fungi</taxon>
        <taxon>Dikarya</taxon>
        <taxon>Ascomycota</taxon>
        <taxon>Pezizomycotina</taxon>
        <taxon>Leotiomycetes</taxon>
        <taxon>Helotiales</taxon>
        <taxon>Hyaloscyphaceae</taxon>
        <taxon>Hyaloscypha</taxon>
        <taxon>Hyaloscypha variabilis</taxon>
    </lineage>
</organism>
<reference evidence="1 2" key="1">
    <citation type="submission" date="2016-04" db="EMBL/GenBank/DDBJ databases">
        <title>A degradative enzymes factory behind the ericoid mycorrhizal symbiosis.</title>
        <authorList>
            <consortium name="DOE Joint Genome Institute"/>
            <person name="Martino E."/>
            <person name="Morin E."/>
            <person name="Grelet G."/>
            <person name="Kuo A."/>
            <person name="Kohler A."/>
            <person name="Daghino S."/>
            <person name="Barry K."/>
            <person name="Choi C."/>
            <person name="Cichocki N."/>
            <person name="Clum A."/>
            <person name="Copeland A."/>
            <person name="Hainaut M."/>
            <person name="Haridas S."/>
            <person name="Labutti K."/>
            <person name="Lindquist E."/>
            <person name="Lipzen A."/>
            <person name="Khouja H.-R."/>
            <person name="Murat C."/>
            <person name="Ohm R."/>
            <person name="Olson A."/>
            <person name="Spatafora J."/>
            <person name="Veneault-Fourrey C."/>
            <person name="Henrissat B."/>
            <person name="Grigoriev I."/>
            <person name="Martin F."/>
            <person name="Perotto S."/>
        </authorList>
    </citation>
    <scope>NUCLEOTIDE SEQUENCE [LARGE SCALE GENOMIC DNA]</scope>
    <source>
        <strain evidence="1 2">F</strain>
    </source>
</reference>
<dbReference type="OrthoDB" id="10653533at2759"/>
<dbReference type="Proteomes" id="UP000235786">
    <property type="component" value="Unassembled WGS sequence"/>
</dbReference>
<evidence type="ECO:0000313" key="2">
    <source>
        <dbReference type="Proteomes" id="UP000235786"/>
    </source>
</evidence>
<name>A0A2J6RIS8_HYAVF</name>
<evidence type="ECO:0000313" key="1">
    <source>
        <dbReference type="EMBL" id="PMD38400.1"/>
    </source>
</evidence>